<name>A0A8X6H604_TRICU</name>
<protein>
    <submittedName>
        <fullName evidence="1">Uncharacterized protein</fullName>
    </submittedName>
</protein>
<evidence type="ECO:0000313" key="2">
    <source>
        <dbReference type="Proteomes" id="UP000887116"/>
    </source>
</evidence>
<reference evidence="1" key="1">
    <citation type="submission" date="2020-07" db="EMBL/GenBank/DDBJ databases">
        <title>Multicomponent nature underlies the extraordinary mechanical properties of spider dragline silk.</title>
        <authorList>
            <person name="Kono N."/>
            <person name="Nakamura H."/>
            <person name="Mori M."/>
            <person name="Yoshida Y."/>
            <person name="Ohtoshi R."/>
            <person name="Malay A.D."/>
            <person name="Moran D.A.P."/>
            <person name="Tomita M."/>
            <person name="Numata K."/>
            <person name="Arakawa K."/>
        </authorList>
    </citation>
    <scope>NUCLEOTIDE SEQUENCE</scope>
</reference>
<keyword evidence="2" id="KW-1185">Reference proteome</keyword>
<organism evidence="1 2">
    <name type="scientific">Trichonephila clavata</name>
    <name type="common">Joro spider</name>
    <name type="synonym">Nephila clavata</name>
    <dbReference type="NCBI Taxonomy" id="2740835"/>
    <lineage>
        <taxon>Eukaryota</taxon>
        <taxon>Metazoa</taxon>
        <taxon>Ecdysozoa</taxon>
        <taxon>Arthropoda</taxon>
        <taxon>Chelicerata</taxon>
        <taxon>Arachnida</taxon>
        <taxon>Araneae</taxon>
        <taxon>Araneomorphae</taxon>
        <taxon>Entelegynae</taxon>
        <taxon>Araneoidea</taxon>
        <taxon>Nephilidae</taxon>
        <taxon>Trichonephila</taxon>
    </lineage>
</organism>
<dbReference type="AlphaFoldDB" id="A0A8X6H604"/>
<evidence type="ECO:0000313" key="1">
    <source>
        <dbReference type="EMBL" id="GFQ67742.1"/>
    </source>
</evidence>
<dbReference type="EMBL" id="BMAO01030392">
    <property type="protein sequence ID" value="GFQ67742.1"/>
    <property type="molecule type" value="Genomic_DNA"/>
</dbReference>
<gene>
    <name evidence="1" type="ORF">TNCT_691301</name>
</gene>
<dbReference type="Proteomes" id="UP000887116">
    <property type="component" value="Unassembled WGS sequence"/>
</dbReference>
<accession>A0A8X6H604</accession>
<comment type="caution">
    <text evidence="1">The sequence shown here is derived from an EMBL/GenBank/DDBJ whole genome shotgun (WGS) entry which is preliminary data.</text>
</comment>
<proteinExistence type="predicted"/>
<sequence length="66" mass="7837">MPEKISTTRFAIRSQKNSETRCILWNHNLFQKLKRKWKTLSSLTRKVDLLVSVRKTISSVSKELLY</sequence>